<sequence length="124" mass="14316">MLLEEPEFQALLLLHGRDRRKIGAETELRDLPKVREVLKNNIEIEKETIASAQIELRELETKASTLGNLIASIETKISQQKTKQLKVKRQEEYQALENEIKGLQEQMSTNEDEQLETLMKVDDA</sequence>
<dbReference type="AlphaFoldDB" id="A0A382NJT0"/>
<accession>A0A382NJT0</accession>
<feature type="region of interest" description="Disordered" evidence="1">
    <location>
        <begin position="105"/>
        <end position="124"/>
    </location>
</feature>
<feature type="non-terminal residue" evidence="2">
    <location>
        <position position="124"/>
    </location>
</feature>
<evidence type="ECO:0000256" key="1">
    <source>
        <dbReference type="SAM" id="MobiDB-lite"/>
    </source>
</evidence>
<gene>
    <name evidence="2" type="ORF">METZ01_LOCUS314317</name>
</gene>
<evidence type="ECO:0000313" key="2">
    <source>
        <dbReference type="EMBL" id="SVC61463.1"/>
    </source>
</evidence>
<organism evidence="2">
    <name type="scientific">marine metagenome</name>
    <dbReference type="NCBI Taxonomy" id="408172"/>
    <lineage>
        <taxon>unclassified sequences</taxon>
        <taxon>metagenomes</taxon>
        <taxon>ecological metagenomes</taxon>
    </lineage>
</organism>
<reference evidence="2" key="1">
    <citation type="submission" date="2018-05" db="EMBL/GenBank/DDBJ databases">
        <authorList>
            <person name="Lanie J.A."/>
            <person name="Ng W.-L."/>
            <person name="Kazmierczak K.M."/>
            <person name="Andrzejewski T.M."/>
            <person name="Davidsen T.M."/>
            <person name="Wayne K.J."/>
            <person name="Tettelin H."/>
            <person name="Glass J.I."/>
            <person name="Rusch D."/>
            <person name="Podicherti R."/>
            <person name="Tsui H.-C.T."/>
            <person name="Winkler M.E."/>
        </authorList>
    </citation>
    <scope>NUCLEOTIDE SEQUENCE</scope>
</reference>
<dbReference type="Gene3D" id="1.10.287.1490">
    <property type="match status" value="1"/>
</dbReference>
<name>A0A382NJT0_9ZZZZ</name>
<proteinExistence type="predicted"/>
<dbReference type="EMBL" id="UINC01100985">
    <property type="protein sequence ID" value="SVC61463.1"/>
    <property type="molecule type" value="Genomic_DNA"/>
</dbReference>
<protein>
    <submittedName>
        <fullName evidence="2">Uncharacterized protein</fullName>
    </submittedName>
</protein>